<feature type="binding site" evidence="15">
    <location>
        <position position="183"/>
    </location>
    <ligand>
        <name>NADP(+)</name>
        <dbReference type="ChEBI" id="CHEBI:58349"/>
    </ligand>
</feature>
<feature type="active site" description="Proton acceptor" evidence="15 16">
    <location>
        <position position="251"/>
    </location>
</feature>
<feature type="binding site" evidence="15">
    <location>
        <position position="244"/>
    </location>
    <ligand>
        <name>substrate</name>
    </ligand>
</feature>
<feature type="active site" description="Acyl-thioester intermediate" evidence="15 16">
    <location>
        <position position="131"/>
    </location>
</feature>
<dbReference type="GO" id="GO:0009089">
    <property type="term" value="P:lysine biosynthetic process via diaminopimelate"/>
    <property type="evidence" value="ECO:0007669"/>
    <property type="project" value="UniProtKB-UniRule"/>
</dbReference>
<dbReference type="GO" id="GO:0051287">
    <property type="term" value="F:NAD binding"/>
    <property type="evidence" value="ECO:0007669"/>
    <property type="project" value="InterPro"/>
</dbReference>
<evidence type="ECO:0000256" key="12">
    <source>
        <dbReference type="ARBA" id="ARBA00023154"/>
    </source>
</evidence>
<comment type="pathway">
    <text evidence="3 15">Amino-acid biosynthesis; L-threonine biosynthesis; L-threonine from L-aspartate: step 2/5.</text>
</comment>
<feature type="binding site" evidence="15">
    <location>
        <begin position="161"/>
        <end position="162"/>
    </location>
    <ligand>
        <name>NADP(+)</name>
        <dbReference type="ChEBI" id="CHEBI:58349"/>
    </ligand>
</feature>
<comment type="function">
    <text evidence="15">Catalyzes the NADPH-dependent formation of L-aspartate-semialdehyde (L-ASA) by the reductive dephosphorylation of L-aspartyl-4-phosphate.</text>
</comment>
<evidence type="ECO:0000256" key="5">
    <source>
        <dbReference type="ARBA" id="ARBA00011738"/>
    </source>
</evidence>
<dbReference type="Pfam" id="PF01118">
    <property type="entry name" value="Semialdhyde_dh"/>
    <property type="match status" value="1"/>
</dbReference>
<dbReference type="HAMAP" id="MF_02121">
    <property type="entry name" value="ASADH"/>
    <property type="match status" value="1"/>
</dbReference>
<dbReference type="InterPro" id="IPR005986">
    <property type="entry name" value="Asp_semialdehyde_DH_beta"/>
</dbReference>
<feature type="binding site" evidence="15">
    <location>
        <begin position="42"/>
        <end position="43"/>
    </location>
    <ligand>
        <name>NADP(+)</name>
        <dbReference type="ChEBI" id="CHEBI:58349"/>
    </ligand>
</feature>
<evidence type="ECO:0000313" key="18">
    <source>
        <dbReference type="EMBL" id="AQS56840.1"/>
    </source>
</evidence>
<evidence type="ECO:0000256" key="2">
    <source>
        <dbReference type="ARBA" id="ARBA00005076"/>
    </source>
</evidence>
<dbReference type="GO" id="GO:0004073">
    <property type="term" value="F:aspartate-semialdehyde dehydrogenase activity"/>
    <property type="evidence" value="ECO:0007669"/>
    <property type="project" value="UniProtKB-UniRule"/>
</dbReference>
<proteinExistence type="inferred from homology"/>
<dbReference type="GO" id="GO:0046983">
    <property type="term" value="F:protein dimerization activity"/>
    <property type="evidence" value="ECO:0007669"/>
    <property type="project" value="InterPro"/>
</dbReference>
<evidence type="ECO:0000256" key="11">
    <source>
        <dbReference type="ARBA" id="ARBA00023002"/>
    </source>
</evidence>
<dbReference type="GO" id="GO:0019877">
    <property type="term" value="P:diaminopimelate biosynthetic process"/>
    <property type="evidence" value="ECO:0007669"/>
    <property type="project" value="UniProtKB-UniRule"/>
</dbReference>
<evidence type="ECO:0000256" key="10">
    <source>
        <dbReference type="ARBA" id="ARBA00022915"/>
    </source>
</evidence>
<gene>
    <name evidence="15" type="primary">asd</name>
    <name evidence="18" type="ORF">B0W44_14880</name>
</gene>
<protein>
    <recommendedName>
        <fullName evidence="6 15">Aspartate-semialdehyde dehydrogenase</fullName>
        <shortName evidence="15">ASA dehydrogenase</shortName>
        <shortName evidence="15">ASADH</shortName>
        <ecNumber evidence="6 15">1.2.1.11</ecNumber>
    </recommendedName>
    <alternativeName>
        <fullName evidence="15">Aspartate-beta-semialdehyde dehydrogenase</fullName>
    </alternativeName>
</protein>
<feature type="binding site" evidence="15">
    <location>
        <position position="158"/>
    </location>
    <ligand>
        <name>substrate</name>
    </ligand>
</feature>
<dbReference type="STRING" id="1471761.B0W44_14880"/>
<name>A0A1U9K9Y0_9BACL</name>
<evidence type="ECO:0000256" key="14">
    <source>
        <dbReference type="ARBA" id="ARBA00047891"/>
    </source>
</evidence>
<evidence type="ECO:0000256" key="7">
    <source>
        <dbReference type="ARBA" id="ARBA00022605"/>
    </source>
</evidence>
<dbReference type="GO" id="GO:0009088">
    <property type="term" value="P:threonine biosynthetic process"/>
    <property type="evidence" value="ECO:0007669"/>
    <property type="project" value="UniProtKB-UniRule"/>
</dbReference>
<keyword evidence="19" id="KW-1185">Reference proteome</keyword>
<dbReference type="CDD" id="cd02316">
    <property type="entry name" value="VcASADH2_like_N"/>
    <property type="match status" value="1"/>
</dbReference>
<dbReference type="UniPathway" id="UPA00034">
    <property type="reaction ID" value="UER00016"/>
</dbReference>
<evidence type="ECO:0000256" key="1">
    <source>
        <dbReference type="ARBA" id="ARBA00005021"/>
    </source>
</evidence>
<dbReference type="AlphaFoldDB" id="A0A1U9K9Y0"/>
<evidence type="ECO:0000256" key="9">
    <source>
        <dbReference type="ARBA" id="ARBA00022857"/>
    </source>
</evidence>
<dbReference type="InterPro" id="IPR000534">
    <property type="entry name" value="Semialdehyde_DH_NAD-bd"/>
</dbReference>
<feature type="domain" description="Semialdehyde dehydrogenase NAD-binding" evidence="17">
    <location>
        <begin position="7"/>
        <end position="122"/>
    </location>
</feature>
<dbReference type="Pfam" id="PF02774">
    <property type="entry name" value="Semialdhyde_dhC"/>
    <property type="match status" value="1"/>
</dbReference>
<keyword evidence="9 15" id="KW-0521">NADP</keyword>
<sequence>MSNKTVNVAVVGATGAVGEKIIRELEAKDFPVKNLKCLASKRSAGKTVTFKNESIVVEEATPDAFRGVDIALFSAGGSVSKQLVPHAVEHGAVCVDNTNAFRMDPNVPLVVPEVNSEKIREHQGIISNPNCSTIQMVVALKALYDYYGFKRLIVSTYQAVSGAGANAVKELLDQSRAVLNGEPFDPQQLPVGKLNKHFQMAFNAIPQIDVPDENGYTLEEMKMVRETKKIFGDESIQVTATCVRIPVVSGHAESIYVELERDFQLEDVRQQLRDADGVTLVDDLEQQLYPMPIGAEGKRDVFVGRLRRDLANARALNMWVVSDNLMKGAASNTVQIAELLVN</sequence>
<dbReference type="Gene3D" id="3.40.50.720">
    <property type="entry name" value="NAD(P)-binding Rossmann-like Domain"/>
    <property type="match status" value="1"/>
</dbReference>
<dbReference type="InterPro" id="IPR012080">
    <property type="entry name" value="Asp_semialdehyde_DH"/>
</dbReference>
<dbReference type="Proteomes" id="UP000188603">
    <property type="component" value="Chromosome"/>
</dbReference>
<accession>A0A1U9K9Y0</accession>
<evidence type="ECO:0000256" key="15">
    <source>
        <dbReference type="HAMAP-Rule" id="MF_02121"/>
    </source>
</evidence>
<dbReference type="GO" id="GO:0071266">
    <property type="term" value="P:'de novo' L-methionine biosynthetic process"/>
    <property type="evidence" value="ECO:0007669"/>
    <property type="project" value="UniProtKB-UniRule"/>
</dbReference>
<dbReference type="EC" id="1.2.1.11" evidence="6 15"/>
<feature type="binding site" evidence="15">
    <location>
        <position position="324"/>
    </location>
    <ligand>
        <name>NADP(+)</name>
        <dbReference type="ChEBI" id="CHEBI:58349"/>
    </ligand>
</feature>
<dbReference type="EMBL" id="CP019699">
    <property type="protein sequence ID" value="AQS56840.1"/>
    <property type="molecule type" value="Genomic_DNA"/>
</dbReference>
<dbReference type="PIRSF" id="PIRSF000148">
    <property type="entry name" value="ASA_dh"/>
    <property type="match status" value="1"/>
</dbReference>
<keyword evidence="12 15" id="KW-0457">Lysine biosynthesis</keyword>
<dbReference type="RefSeq" id="WP_077720705.1">
    <property type="nucleotide sequence ID" value="NZ_CP019699.1"/>
</dbReference>
<feature type="binding site" evidence="15">
    <location>
        <begin position="14"/>
        <end position="17"/>
    </location>
    <ligand>
        <name>NADP(+)</name>
        <dbReference type="ChEBI" id="CHEBI:58349"/>
    </ligand>
</feature>
<dbReference type="CDD" id="cd18131">
    <property type="entry name" value="ASADH_C_bac_euk_like"/>
    <property type="match status" value="1"/>
</dbReference>
<dbReference type="UniPathway" id="UPA00051">
    <property type="reaction ID" value="UER00464"/>
</dbReference>
<comment type="catalytic activity">
    <reaction evidence="14 15">
        <text>L-aspartate 4-semialdehyde + phosphate + NADP(+) = 4-phospho-L-aspartate + NADPH + H(+)</text>
        <dbReference type="Rhea" id="RHEA:24284"/>
        <dbReference type="ChEBI" id="CHEBI:15378"/>
        <dbReference type="ChEBI" id="CHEBI:43474"/>
        <dbReference type="ChEBI" id="CHEBI:57535"/>
        <dbReference type="ChEBI" id="CHEBI:57783"/>
        <dbReference type="ChEBI" id="CHEBI:58349"/>
        <dbReference type="ChEBI" id="CHEBI:537519"/>
        <dbReference type="EC" id="1.2.1.11"/>
    </reaction>
</comment>
<keyword evidence="8 15" id="KW-0791">Threonine biosynthesis</keyword>
<dbReference type="UniPathway" id="UPA00050">
    <property type="reaction ID" value="UER00463"/>
</dbReference>
<evidence type="ECO:0000256" key="13">
    <source>
        <dbReference type="ARBA" id="ARBA00023167"/>
    </source>
</evidence>
<dbReference type="GO" id="GO:0050661">
    <property type="term" value="F:NADP binding"/>
    <property type="evidence" value="ECO:0007669"/>
    <property type="project" value="UniProtKB-UniRule"/>
</dbReference>
<evidence type="ECO:0000256" key="3">
    <source>
        <dbReference type="ARBA" id="ARBA00005097"/>
    </source>
</evidence>
<dbReference type="InterPro" id="IPR036291">
    <property type="entry name" value="NAD(P)-bd_dom_sf"/>
</dbReference>
<evidence type="ECO:0000256" key="4">
    <source>
        <dbReference type="ARBA" id="ARBA00010584"/>
    </source>
</evidence>
<organism evidence="18 19">
    <name type="scientific">Novibacillus thermophilus</name>
    <dbReference type="NCBI Taxonomy" id="1471761"/>
    <lineage>
        <taxon>Bacteria</taxon>
        <taxon>Bacillati</taxon>
        <taxon>Bacillota</taxon>
        <taxon>Bacilli</taxon>
        <taxon>Bacillales</taxon>
        <taxon>Thermoactinomycetaceae</taxon>
        <taxon>Novibacillus</taxon>
    </lineage>
</organism>
<dbReference type="SMART" id="SM00859">
    <property type="entry name" value="Semialdhyde_dh"/>
    <property type="match status" value="1"/>
</dbReference>
<evidence type="ECO:0000313" key="19">
    <source>
        <dbReference type="Proteomes" id="UP000188603"/>
    </source>
</evidence>
<dbReference type="GO" id="GO:0009097">
    <property type="term" value="P:isoleucine biosynthetic process"/>
    <property type="evidence" value="ECO:0007669"/>
    <property type="project" value="UniProtKB-UniRule"/>
</dbReference>
<comment type="caution">
    <text evidence="15">Lacks conserved residue(s) required for the propagation of feature annotation.</text>
</comment>
<keyword evidence="7 15" id="KW-0028">Amino-acid biosynthesis</keyword>
<dbReference type="OrthoDB" id="9805684at2"/>
<evidence type="ECO:0000256" key="6">
    <source>
        <dbReference type="ARBA" id="ARBA00013120"/>
    </source>
</evidence>
<comment type="pathway">
    <text evidence="2 15">Amino-acid biosynthesis; L-lysine biosynthesis via DAP pathway; (S)-tetrahydrodipicolinate from L-aspartate: step 2/4.</text>
</comment>
<keyword evidence="10 15" id="KW-0220">Diaminopimelate biosynthesis</keyword>
<dbReference type="KEGG" id="ntr:B0W44_14880"/>
<dbReference type="PANTHER" id="PTHR46278">
    <property type="entry name" value="DEHYDROGENASE, PUTATIVE-RELATED"/>
    <property type="match status" value="1"/>
</dbReference>
<dbReference type="PANTHER" id="PTHR46278:SF2">
    <property type="entry name" value="ASPARTATE-SEMIALDEHYDE DEHYDROGENASE"/>
    <property type="match status" value="1"/>
</dbReference>
<dbReference type="NCBIfam" id="NF011456">
    <property type="entry name" value="PRK14874.1"/>
    <property type="match status" value="1"/>
</dbReference>
<comment type="pathway">
    <text evidence="1 15">Amino-acid biosynthesis; L-methionine biosynthesis via de novo pathway; L-homoserine from L-aspartate: step 2/3.</text>
</comment>
<feature type="binding site" evidence="15">
    <location>
        <position position="102"/>
    </location>
    <ligand>
        <name>phosphate</name>
        <dbReference type="ChEBI" id="CHEBI:43474"/>
    </ligand>
</feature>
<dbReference type="Gene3D" id="3.30.360.10">
    <property type="entry name" value="Dihydrodipicolinate Reductase, domain 2"/>
    <property type="match status" value="1"/>
</dbReference>
<dbReference type="NCBIfam" id="TIGR01296">
    <property type="entry name" value="asd_B"/>
    <property type="match status" value="1"/>
</dbReference>
<reference evidence="18 19" key="1">
    <citation type="journal article" date="2015" name="Int. J. Syst. Evol. Microbiol.">
        <title>Novibacillus thermophilus gen. nov., sp. nov., a Gram-staining-negative and moderately thermophilic member of the family Thermoactinomycetaceae.</title>
        <authorList>
            <person name="Yang G."/>
            <person name="Chen J."/>
            <person name="Zhou S."/>
        </authorList>
    </citation>
    <scope>NUCLEOTIDE SEQUENCE [LARGE SCALE GENOMIC DNA]</scope>
    <source>
        <strain evidence="18 19">SG-1</strain>
    </source>
</reference>
<dbReference type="SUPFAM" id="SSF51735">
    <property type="entry name" value="NAD(P)-binding Rossmann-fold domains"/>
    <property type="match status" value="1"/>
</dbReference>
<evidence type="ECO:0000256" key="16">
    <source>
        <dbReference type="PIRSR" id="PIRSR000148-1"/>
    </source>
</evidence>
<dbReference type="InterPro" id="IPR012280">
    <property type="entry name" value="Semialdhyde_DH_dimer_dom"/>
</dbReference>
<comment type="similarity">
    <text evidence="4 15">Belongs to the aspartate-semialdehyde dehydrogenase family.</text>
</comment>
<comment type="subunit">
    <text evidence="5 15">Homodimer.</text>
</comment>
<dbReference type="SUPFAM" id="SSF55347">
    <property type="entry name" value="Glyceraldehyde-3-phosphate dehydrogenase-like, C-terminal domain"/>
    <property type="match status" value="1"/>
</dbReference>
<keyword evidence="13 15" id="KW-0486">Methionine biosynthesis</keyword>
<evidence type="ECO:0000259" key="17">
    <source>
        <dbReference type="SMART" id="SM00859"/>
    </source>
</evidence>
<keyword evidence="11 15" id="KW-0560">Oxidoreductase</keyword>
<evidence type="ECO:0000256" key="8">
    <source>
        <dbReference type="ARBA" id="ARBA00022697"/>
    </source>
</evidence>